<dbReference type="InterPro" id="IPR052158">
    <property type="entry name" value="INH-QAR"/>
</dbReference>
<proteinExistence type="predicted"/>
<dbReference type="InterPro" id="IPR029062">
    <property type="entry name" value="Class_I_gatase-like"/>
</dbReference>
<accession>A0A6A7AUC6</accession>
<keyword evidence="3" id="KW-1185">Reference proteome</keyword>
<dbReference type="Proteomes" id="UP000799423">
    <property type="component" value="Unassembled WGS sequence"/>
</dbReference>
<reference evidence="2" key="1">
    <citation type="submission" date="2020-01" db="EMBL/GenBank/DDBJ databases">
        <authorList>
            <consortium name="DOE Joint Genome Institute"/>
            <person name="Haridas S."/>
            <person name="Albert R."/>
            <person name="Binder M."/>
            <person name="Bloem J."/>
            <person name="Labutti K."/>
            <person name="Salamov A."/>
            <person name="Andreopoulos B."/>
            <person name="Baker S.E."/>
            <person name="Barry K."/>
            <person name="Bills G."/>
            <person name="Bluhm B.H."/>
            <person name="Cannon C."/>
            <person name="Castanera R."/>
            <person name="Culley D.E."/>
            <person name="Daum C."/>
            <person name="Ezra D."/>
            <person name="Gonzalez J.B."/>
            <person name="Henrissat B."/>
            <person name="Kuo A."/>
            <person name="Liang C."/>
            <person name="Lipzen A."/>
            <person name="Lutzoni F."/>
            <person name="Magnuson J."/>
            <person name="Mondo S."/>
            <person name="Nolan M."/>
            <person name="Ohm R."/>
            <person name="Pangilinan J."/>
            <person name="Park H.-J."/>
            <person name="Ramirez L."/>
            <person name="Alfaro M."/>
            <person name="Sun H."/>
            <person name="Tritt A."/>
            <person name="Yoshinaga Y."/>
            <person name="Zwiers L.-H."/>
            <person name="Turgeon B.G."/>
            <person name="Goodwin S.B."/>
            <person name="Spatafora J.W."/>
            <person name="Crous P.W."/>
            <person name="Grigoriev I.V."/>
        </authorList>
    </citation>
    <scope>NUCLEOTIDE SEQUENCE</scope>
    <source>
        <strain evidence="2">IPT5</strain>
    </source>
</reference>
<dbReference type="PANTHER" id="PTHR43130:SF7">
    <property type="entry name" value="DJ-1_PFPI DOMAIN-CONTAINING PROTEIN"/>
    <property type="match status" value="1"/>
</dbReference>
<dbReference type="Gene3D" id="3.40.50.880">
    <property type="match status" value="1"/>
</dbReference>
<dbReference type="SUPFAM" id="SSF52317">
    <property type="entry name" value="Class I glutamine amidotransferase-like"/>
    <property type="match status" value="1"/>
</dbReference>
<sequence>MSSPMSHTAFPSQADLFYYCTTASISEGNLSARYGPPSKSSLRIGVVVLGQEQVQLLDIAVVDLFASLGRNRFSKTNASEAAIENALDEVDIRYVNMTGEGSFPVTSGTRMPVTPSESRSGREVKNSITNAPRFDVLVVPGTVSISEIPAAAASFIATQVSSPDLIAVMSIASGVRYLAQAGILHRQRAAAPKYMLADLESQFPQTFWQQSGWARHESIWSSKSAVSALDMVAAWIQEYFWDRTEVVEHALTTAGISLHDEYTHCDY</sequence>
<organism evidence="2 3">
    <name type="scientific">Plenodomus tracheiphilus IPT5</name>
    <dbReference type="NCBI Taxonomy" id="1408161"/>
    <lineage>
        <taxon>Eukaryota</taxon>
        <taxon>Fungi</taxon>
        <taxon>Dikarya</taxon>
        <taxon>Ascomycota</taxon>
        <taxon>Pezizomycotina</taxon>
        <taxon>Dothideomycetes</taxon>
        <taxon>Pleosporomycetidae</taxon>
        <taxon>Pleosporales</taxon>
        <taxon>Pleosporineae</taxon>
        <taxon>Leptosphaeriaceae</taxon>
        <taxon>Plenodomus</taxon>
    </lineage>
</organism>
<dbReference type="OrthoDB" id="543156at2759"/>
<gene>
    <name evidence="2" type="ORF">T440DRAFT_541761</name>
</gene>
<feature type="region of interest" description="Disordered" evidence="1">
    <location>
        <begin position="105"/>
        <end position="124"/>
    </location>
</feature>
<protein>
    <recommendedName>
        <fullName evidence="4">DJ-1/PfpI domain-containing protein</fullName>
    </recommendedName>
</protein>
<dbReference type="AlphaFoldDB" id="A0A6A7AUC6"/>
<dbReference type="EMBL" id="MU006336">
    <property type="protein sequence ID" value="KAF2846374.1"/>
    <property type="molecule type" value="Genomic_DNA"/>
</dbReference>
<name>A0A6A7AUC6_9PLEO</name>
<dbReference type="PANTHER" id="PTHR43130">
    <property type="entry name" value="ARAC-FAMILY TRANSCRIPTIONAL REGULATOR"/>
    <property type="match status" value="1"/>
</dbReference>
<evidence type="ECO:0008006" key="4">
    <source>
        <dbReference type="Google" id="ProtNLM"/>
    </source>
</evidence>
<evidence type="ECO:0000256" key="1">
    <source>
        <dbReference type="SAM" id="MobiDB-lite"/>
    </source>
</evidence>
<evidence type="ECO:0000313" key="3">
    <source>
        <dbReference type="Proteomes" id="UP000799423"/>
    </source>
</evidence>
<evidence type="ECO:0000313" key="2">
    <source>
        <dbReference type="EMBL" id="KAF2846374.1"/>
    </source>
</evidence>